<dbReference type="Proteomes" id="UP001610432">
    <property type="component" value="Unassembled WGS sequence"/>
</dbReference>
<comment type="caution">
    <text evidence="2">The sequence shown here is derived from an EMBL/GenBank/DDBJ whole genome shotgun (WGS) entry which is preliminary data.</text>
</comment>
<feature type="transmembrane region" description="Helical" evidence="1">
    <location>
        <begin position="449"/>
        <end position="468"/>
    </location>
</feature>
<dbReference type="RefSeq" id="XP_070883774.1">
    <property type="nucleotide sequence ID" value="XM_071025434.1"/>
</dbReference>
<evidence type="ECO:0000256" key="1">
    <source>
        <dbReference type="SAM" id="Phobius"/>
    </source>
</evidence>
<reference evidence="2 3" key="1">
    <citation type="submission" date="2024-07" db="EMBL/GenBank/DDBJ databases">
        <title>Section-level genome sequencing and comparative genomics of Aspergillus sections Usti and Cavernicolus.</title>
        <authorList>
            <consortium name="Lawrence Berkeley National Laboratory"/>
            <person name="Nybo J.L."/>
            <person name="Vesth T.C."/>
            <person name="Theobald S."/>
            <person name="Frisvad J.C."/>
            <person name="Larsen T.O."/>
            <person name="Kjaerboelling I."/>
            <person name="Rothschild-Mancinelli K."/>
            <person name="Lyhne E.K."/>
            <person name="Kogle M.E."/>
            <person name="Barry K."/>
            <person name="Clum A."/>
            <person name="Na H."/>
            <person name="Ledsgaard L."/>
            <person name="Lin J."/>
            <person name="Lipzen A."/>
            <person name="Kuo A."/>
            <person name="Riley R."/>
            <person name="Mondo S."/>
            <person name="Labutti K."/>
            <person name="Haridas S."/>
            <person name="Pangalinan J."/>
            <person name="Salamov A.A."/>
            <person name="Simmons B.A."/>
            <person name="Magnuson J.K."/>
            <person name="Chen J."/>
            <person name="Drula E."/>
            <person name="Henrissat B."/>
            <person name="Wiebenga A."/>
            <person name="Lubbers R.J."/>
            <person name="Gomes A.C."/>
            <person name="Macurrencykelacurrency M.R."/>
            <person name="Stajich J."/>
            <person name="Grigoriev I.V."/>
            <person name="Mortensen U.H."/>
            <person name="De Vries R.P."/>
            <person name="Baker S.E."/>
            <person name="Andersen M.R."/>
        </authorList>
    </citation>
    <scope>NUCLEOTIDE SEQUENCE [LARGE SCALE GENOMIC DNA]</scope>
    <source>
        <strain evidence="2 3">CBS 449.75</strain>
    </source>
</reference>
<keyword evidence="3" id="KW-1185">Reference proteome</keyword>
<sequence length="511" mass="58480">MPAPQIHSTFSVTSGGLCFGYIAEIDEGASSAIQPFPNVRPRLRDTELVHDVEYNVAAENGTWNVYQLIDRRVGCISGWFACHSPIVDDPCREVDRILRVAGAPYEADSGSAMNSDTTAAEGIFVISPGDWFSSKRSTRDRARELGCSPSHWSKNTSRQYLDERAVGLVDYGKAKSQVHAWQTQNSELRGGAIVAESGIWMTIPHVWDADSRPDFGRFGFDEARTAARSFLFFTERTDFTETLFRGIDQRVFRKRESHEERFARRLREGYDFSGIEHLNERHAPSQAEWDLEDQRLYPLRPPEEEWLGPYDRREYLLLPEELVGLFRQRPIVPYLPMEPTAEQGVMFVEPWRESVCDLLNELILSYLEKVVLKVLRSHPTMSSAALFAADLFPHHQHLKHSLRSDRMMYEYFLRAAPMEGSESPPVVERIVAFFNSRLGMKMEMEVMEVMERLGAVASLLATILLYSARRHARNCRRDAIMPSDTRVTVPVADDGIFEKLQYSRVFWGPSK</sequence>
<keyword evidence="1" id="KW-0472">Membrane</keyword>
<proteinExistence type="predicted"/>
<dbReference type="GeneID" id="98140506"/>
<evidence type="ECO:0000313" key="3">
    <source>
        <dbReference type="Proteomes" id="UP001610432"/>
    </source>
</evidence>
<dbReference type="EMBL" id="JBFXLQ010000037">
    <property type="protein sequence ID" value="KAL2864795.1"/>
    <property type="molecule type" value="Genomic_DNA"/>
</dbReference>
<keyword evidence="1" id="KW-0812">Transmembrane</keyword>
<organism evidence="2 3">
    <name type="scientific">Aspergillus lucknowensis</name>
    <dbReference type="NCBI Taxonomy" id="176173"/>
    <lineage>
        <taxon>Eukaryota</taxon>
        <taxon>Fungi</taxon>
        <taxon>Dikarya</taxon>
        <taxon>Ascomycota</taxon>
        <taxon>Pezizomycotina</taxon>
        <taxon>Eurotiomycetes</taxon>
        <taxon>Eurotiomycetidae</taxon>
        <taxon>Eurotiales</taxon>
        <taxon>Aspergillaceae</taxon>
        <taxon>Aspergillus</taxon>
        <taxon>Aspergillus subgen. Nidulantes</taxon>
    </lineage>
</organism>
<evidence type="ECO:0000313" key="2">
    <source>
        <dbReference type="EMBL" id="KAL2864795.1"/>
    </source>
</evidence>
<accession>A0ABR4LJT4</accession>
<name>A0ABR4LJT4_9EURO</name>
<protein>
    <submittedName>
        <fullName evidence="2">Uncharacterized protein</fullName>
    </submittedName>
</protein>
<keyword evidence="1" id="KW-1133">Transmembrane helix</keyword>
<gene>
    <name evidence="2" type="ORF">BJX67DRAFT_199279</name>
</gene>